<dbReference type="KEGG" id="ncs:NCAS_0A11310"/>
<dbReference type="Proteomes" id="UP000001640">
    <property type="component" value="Chromosome 1"/>
</dbReference>
<name>G0V891_NAUCA</name>
<dbReference type="eggNOG" id="ENOG502QU4T">
    <property type="taxonomic scope" value="Eukaryota"/>
</dbReference>
<gene>
    <name evidence="2" type="primary">NCAS0A11310</name>
    <name evidence="2" type="ordered locus">NCAS_0A11310</name>
</gene>
<dbReference type="OrthoDB" id="7668193at2759"/>
<evidence type="ECO:0008006" key="4">
    <source>
        <dbReference type="Google" id="ProtNLM"/>
    </source>
</evidence>
<evidence type="ECO:0000256" key="1">
    <source>
        <dbReference type="SAM" id="MobiDB-lite"/>
    </source>
</evidence>
<dbReference type="RefSeq" id="XP_003674070.1">
    <property type="nucleotide sequence ID" value="XM_003674022.1"/>
</dbReference>
<dbReference type="EMBL" id="HE576752">
    <property type="protein sequence ID" value="CCC67689.1"/>
    <property type="molecule type" value="Genomic_DNA"/>
</dbReference>
<dbReference type="AlphaFoldDB" id="G0V891"/>
<evidence type="ECO:0000313" key="2">
    <source>
        <dbReference type="EMBL" id="CCC67689.1"/>
    </source>
</evidence>
<protein>
    <recommendedName>
        <fullName evidence="4">ASTRA-associated protein 1</fullName>
    </recommendedName>
</protein>
<dbReference type="SUPFAM" id="SSF50978">
    <property type="entry name" value="WD40 repeat-like"/>
    <property type="match status" value="1"/>
</dbReference>
<organism evidence="2 3">
    <name type="scientific">Naumovozyma castellii</name>
    <name type="common">Yeast</name>
    <name type="synonym">Saccharomyces castellii</name>
    <dbReference type="NCBI Taxonomy" id="27288"/>
    <lineage>
        <taxon>Eukaryota</taxon>
        <taxon>Fungi</taxon>
        <taxon>Dikarya</taxon>
        <taxon>Ascomycota</taxon>
        <taxon>Saccharomycotina</taxon>
        <taxon>Saccharomycetes</taxon>
        <taxon>Saccharomycetales</taxon>
        <taxon>Saccharomycetaceae</taxon>
        <taxon>Naumovozyma</taxon>
    </lineage>
</organism>
<proteinExistence type="predicted"/>
<dbReference type="HOGENOM" id="CLU_045414_1_0_1"/>
<dbReference type="GeneID" id="96901168"/>
<evidence type="ECO:0000313" key="3">
    <source>
        <dbReference type="Proteomes" id="UP000001640"/>
    </source>
</evidence>
<sequence length="490" mass="55338">MDSQHSLPKYTLRNHTDPISALALYYPARDTVVPYLISADASGKIVIWDLITRRPVHTFASGVIKAQVISLQLLSNNLLSVLSKDHKLSIFHNKGDEIKSWDLVFHVPVNTLNFANCIVYHLDNEQLGLVCCNTQDSEAIDIYTFILNEQHSLKRQFNALNFFGSIKELITEREVNNKKLNFEKLGIVMKFTRDCESKVIFIGTESGLVLGFKIHDNISFSSKIINNRDFKENKPKSGLSKLLSADDQIPNAQRHFTNVIELVYVSDLHCPNPILDLEIKDNILLSCSTLKKIGSFCLKNISAQDSQTRMLDSYKFSTTDNNITLMREKNLKLSDNSFYEIPFSNVSHVQSTKDYILAADWKGETFVFSNQREISTLTPTILATFEKSRSSIPINESSKGNLQNVNSSSGPKKANKSKVRSIIALDSTTNSLDETLHSNLELMNKRRNVTKSMTPGQQRRLLKFAETSWCIIGYDDGCISLHDLNDTRAS</sequence>
<feature type="region of interest" description="Disordered" evidence="1">
    <location>
        <begin position="393"/>
        <end position="414"/>
    </location>
</feature>
<reference key="2">
    <citation type="submission" date="2011-08" db="EMBL/GenBank/DDBJ databases">
        <title>Genome sequence of Naumovozyma castellii.</title>
        <authorList>
            <person name="Gordon J.L."/>
            <person name="Armisen D."/>
            <person name="Proux-Wera E."/>
            <person name="OhEigeartaigh S.S."/>
            <person name="Byrne K.P."/>
            <person name="Wolfe K.H."/>
        </authorList>
    </citation>
    <scope>NUCLEOTIDE SEQUENCE</scope>
    <source>
        <strain>Type strain:CBS 4309</strain>
    </source>
</reference>
<dbReference type="OMA" id="LVCCNTQ"/>
<dbReference type="STRING" id="1064592.G0V891"/>
<dbReference type="InterPro" id="IPR036322">
    <property type="entry name" value="WD40_repeat_dom_sf"/>
</dbReference>
<keyword evidence="3" id="KW-1185">Reference proteome</keyword>
<dbReference type="InParanoid" id="G0V891"/>
<dbReference type="FunCoup" id="G0V891">
    <property type="interactions" value="64"/>
</dbReference>
<feature type="compositionally biased region" description="Polar residues" evidence="1">
    <location>
        <begin position="393"/>
        <end position="410"/>
    </location>
</feature>
<accession>G0V891</accession>
<dbReference type="Gene3D" id="2.130.10.10">
    <property type="entry name" value="YVTN repeat-like/Quinoprotein amine dehydrogenase"/>
    <property type="match status" value="1"/>
</dbReference>
<dbReference type="InterPro" id="IPR015943">
    <property type="entry name" value="WD40/YVTN_repeat-like_dom_sf"/>
</dbReference>
<reference evidence="3" key="1">
    <citation type="journal article" date="2011" name="Proc. Natl. Acad. Sci. U.S.A.">
        <title>Evolutionary erosion of yeast sex chromosomes by mating-type switching accidents.</title>
        <authorList>
            <person name="Gordon J.L."/>
            <person name="Armisen D."/>
            <person name="Proux-Wera E."/>
            <person name="Oheigeartaigh S.S."/>
            <person name="Byrne K.P."/>
            <person name="Wolfe K.H."/>
        </authorList>
    </citation>
    <scope>NUCLEOTIDE SEQUENCE [LARGE SCALE GENOMIC DNA]</scope>
    <source>
        <strain evidence="3">ATCC 76901 / BCRC 22586 / CBS 4309 / NBRC 1992 / NRRL Y-12630</strain>
    </source>
</reference>